<keyword evidence="1" id="KW-0812">Transmembrane</keyword>
<reference evidence="2 3" key="2">
    <citation type="journal article" date="2017" name="Nature">
        <title>The Apostasia genome and the evolution of orchids.</title>
        <authorList>
            <person name="Zhang G.Q."/>
            <person name="Liu K.W."/>
            <person name="Li Z."/>
            <person name="Lohaus R."/>
            <person name="Hsiao Y.Y."/>
            <person name="Niu S.C."/>
            <person name="Wang J.Y."/>
            <person name="Lin Y.C."/>
            <person name="Xu Q."/>
            <person name="Chen L.J."/>
            <person name="Yoshida K."/>
            <person name="Fujiwara S."/>
            <person name="Wang Z.W."/>
            <person name="Zhang Y.Q."/>
            <person name="Mitsuda N."/>
            <person name="Wang M."/>
            <person name="Liu G.H."/>
            <person name="Pecoraro L."/>
            <person name="Huang H.X."/>
            <person name="Xiao X.J."/>
            <person name="Lin M."/>
            <person name="Wu X.Y."/>
            <person name="Wu W.L."/>
            <person name="Chen Y.Y."/>
            <person name="Chang S.B."/>
            <person name="Sakamoto S."/>
            <person name="Ohme-Takagi M."/>
            <person name="Yagi M."/>
            <person name="Zeng S.J."/>
            <person name="Shen C.Y."/>
            <person name="Yeh C.M."/>
            <person name="Luo Y.B."/>
            <person name="Tsai W.C."/>
            <person name="Van de Peer Y."/>
            <person name="Liu Z.J."/>
        </authorList>
    </citation>
    <scope>NUCLEOTIDE SEQUENCE [LARGE SCALE GENOMIC DNA]</scope>
    <source>
        <tissue evidence="2">The whole plant</tissue>
    </source>
</reference>
<reference evidence="2 3" key="1">
    <citation type="journal article" date="2016" name="Sci. Rep.">
        <title>The Dendrobium catenatum Lindl. genome sequence provides insights into polysaccharide synthase, floral development and adaptive evolution.</title>
        <authorList>
            <person name="Zhang G.Q."/>
            <person name="Xu Q."/>
            <person name="Bian C."/>
            <person name="Tsai W.C."/>
            <person name="Yeh C.M."/>
            <person name="Liu K.W."/>
            <person name="Yoshida K."/>
            <person name="Zhang L.S."/>
            <person name="Chang S.B."/>
            <person name="Chen F."/>
            <person name="Shi Y."/>
            <person name="Su Y.Y."/>
            <person name="Zhang Y.Q."/>
            <person name="Chen L.J."/>
            <person name="Yin Y."/>
            <person name="Lin M."/>
            <person name="Huang H."/>
            <person name="Deng H."/>
            <person name="Wang Z.W."/>
            <person name="Zhu S.L."/>
            <person name="Zhao X."/>
            <person name="Deng C."/>
            <person name="Niu S.C."/>
            <person name="Huang J."/>
            <person name="Wang M."/>
            <person name="Liu G.H."/>
            <person name="Yang H.J."/>
            <person name="Xiao X.J."/>
            <person name="Hsiao Y.Y."/>
            <person name="Wu W.L."/>
            <person name="Chen Y.Y."/>
            <person name="Mitsuda N."/>
            <person name="Ohme-Takagi M."/>
            <person name="Luo Y.B."/>
            <person name="Van de Peer Y."/>
            <person name="Liu Z.J."/>
        </authorList>
    </citation>
    <scope>NUCLEOTIDE SEQUENCE [LARGE SCALE GENOMIC DNA]</scope>
    <source>
        <tissue evidence="2">The whole plant</tissue>
    </source>
</reference>
<dbReference type="AlphaFoldDB" id="A0A2I0WT99"/>
<dbReference type="EMBL" id="KZ502442">
    <property type="protein sequence ID" value="PKU78889.1"/>
    <property type="molecule type" value="Genomic_DNA"/>
</dbReference>
<evidence type="ECO:0000313" key="3">
    <source>
        <dbReference type="Proteomes" id="UP000233837"/>
    </source>
</evidence>
<accession>A0A2I0WT99</accession>
<sequence length="112" mass="12881">MDNGRIDQRQSHENARLSLHSFKKRWKHESSVSNGIIQAKELDAEEKEEWDLDASNEEGGGICNVMMGSGDSRLAVDCLMDHYKMRGSLDINVLYKMFCYLCLPFLFVLCFL</sequence>
<keyword evidence="1" id="KW-1133">Transmembrane helix</keyword>
<evidence type="ECO:0000313" key="2">
    <source>
        <dbReference type="EMBL" id="PKU78889.1"/>
    </source>
</evidence>
<proteinExistence type="predicted"/>
<feature type="transmembrane region" description="Helical" evidence="1">
    <location>
        <begin position="93"/>
        <end position="111"/>
    </location>
</feature>
<protein>
    <submittedName>
        <fullName evidence="2">Uncharacterized protein</fullName>
    </submittedName>
</protein>
<keyword evidence="3" id="KW-1185">Reference proteome</keyword>
<evidence type="ECO:0000256" key="1">
    <source>
        <dbReference type="SAM" id="Phobius"/>
    </source>
</evidence>
<organism evidence="2 3">
    <name type="scientific">Dendrobium catenatum</name>
    <dbReference type="NCBI Taxonomy" id="906689"/>
    <lineage>
        <taxon>Eukaryota</taxon>
        <taxon>Viridiplantae</taxon>
        <taxon>Streptophyta</taxon>
        <taxon>Embryophyta</taxon>
        <taxon>Tracheophyta</taxon>
        <taxon>Spermatophyta</taxon>
        <taxon>Magnoliopsida</taxon>
        <taxon>Liliopsida</taxon>
        <taxon>Asparagales</taxon>
        <taxon>Orchidaceae</taxon>
        <taxon>Epidendroideae</taxon>
        <taxon>Malaxideae</taxon>
        <taxon>Dendrobiinae</taxon>
        <taxon>Dendrobium</taxon>
    </lineage>
</organism>
<dbReference type="Proteomes" id="UP000233837">
    <property type="component" value="Unassembled WGS sequence"/>
</dbReference>
<name>A0A2I0WT99_9ASPA</name>
<gene>
    <name evidence="2" type="ORF">MA16_Dca000233</name>
</gene>
<keyword evidence="1" id="KW-0472">Membrane</keyword>